<reference evidence="2 3" key="1">
    <citation type="submission" date="2021-06" db="EMBL/GenBank/DDBJ databases">
        <title>Caerostris extrusa draft genome.</title>
        <authorList>
            <person name="Kono N."/>
            <person name="Arakawa K."/>
        </authorList>
    </citation>
    <scope>NUCLEOTIDE SEQUENCE [LARGE SCALE GENOMIC DNA]</scope>
</reference>
<evidence type="ECO:0000313" key="2">
    <source>
        <dbReference type="EMBL" id="GIY28859.1"/>
    </source>
</evidence>
<name>A0AAV4S669_CAEEX</name>
<proteinExistence type="predicted"/>
<comment type="caution">
    <text evidence="2">The sequence shown here is derived from an EMBL/GenBank/DDBJ whole genome shotgun (WGS) entry which is preliminary data.</text>
</comment>
<keyword evidence="3" id="KW-1185">Reference proteome</keyword>
<evidence type="ECO:0000256" key="1">
    <source>
        <dbReference type="SAM" id="MobiDB-lite"/>
    </source>
</evidence>
<dbReference type="Proteomes" id="UP001054945">
    <property type="component" value="Unassembled WGS sequence"/>
</dbReference>
<dbReference type="EMBL" id="BPLR01008995">
    <property type="protein sequence ID" value="GIY28859.1"/>
    <property type="molecule type" value="Genomic_DNA"/>
</dbReference>
<evidence type="ECO:0000313" key="3">
    <source>
        <dbReference type="Proteomes" id="UP001054945"/>
    </source>
</evidence>
<feature type="compositionally biased region" description="Polar residues" evidence="1">
    <location>
        <begin position="55"/>
        <end position="67"/>
    </location>
</feature>
<gene>
    <name evidence="2" type="ORF">CEXT_336151</name>
</gene>
<accession>A0AAV4S669</accession>
<protein>
    <submittedName>
        <fullName evidence="2">Uncharacterized protein</fullName>
    </submittedName>
</protein>
<sequence>MSYHRASRRVYESHYVIAGKDPGNHPARERWKGSNYFISLQGSECRVPDIPGENVDTSRGSQGNRSISPMMEIPH</sequence>
<organism evidence="2 3">
    <name type="scientific">Caerostris extrusa</name>
    <name type="common">Bark spider</name>
    <name type="synonym">Caerostris bankana</name>
    <dbReference type="NCBI Taxonomy" id="172846"/>
    <lineage>
        <taxon>Eukaryota</taxon>
        <taxon>Metazoa</taxon>
        <taxon>Ecdysozoa</taxon>
        <taxon>Arthropoda</taxon>
        <taxon>Chelicerata</taxon>
        <taxon>Arachnida</taxon>
        <taxon>Araneae</taxon>
        <taxon>Araneomorphae</taxon>
        <taxon>Entelegynae</taxon>
        <taxon>Araneoidea</taxon>
        <taxon>Araneidae</taxon>
        <taxon>Caerostris</taxon>
    </lineage>
</organism>
<dbReference type="AlphaFoldDB" id="A0AAV4S669"/>
<feature type="region of interest" description="Disordered" evidence="1">
    <location>
        <begin position="47"/>
        <end position="75"/>
    </location>
</feature>